<reference evidence="2 3" key="1">
    <citation type="submission" date="2019-01" db="EMBL/GenBank/DDBJ databases">
        <title>Spirosoma flava sp. nov., a propanil-degrading bacterium isolated from herbicide-contaminated soil.</title>
        <authorList>
            <person name="Zhang L."/>
            <person name="Jiang J.-D."/>
        </authorList>
    </citation>
    <scope>NUCLEOTIDE SEQUENCE [LARGE SCALE GENOMIC DNA]</scope>
    <source>
        <strain evidence="2 3">TY50</strain>
    </source>
</reference>
<evidence type="ECO:0000313" key="2">
    <source>
        <dbReference type="EMBL" id="RYC68332.1"/>
    </source>
</evidence>
<keyword evidence="3" id="KW-1185">Reference proteome</keyword>
<evidence type="ECO:0008006" key="4">
    <source>
        <dbReference type="Google" id="ProtNLM"/>
    </source>
</evidence>
<name>A0A4Q2UIE2_9BACT</name>
<dbReference type="EMBL" id="SBLB01000005">
    <property type="protein sequence ID" value="RYC68332.1"/>
    <property type="molecule type" value="Genomic_DNA"/>
</dbReference>
<accession>A0A4Q2UIE2</accession>
<comment type="caution">
    <text evidence="2">The sequence shown here is derived from an EMBL/GenBank/DDBJ whole genome shotgun (WGS) entry which is preliminary data.</text>
</comment>
<dbReference type="AlphaFoldDB" id="A0A4Q2UIE2"/>
<dbReference type="Proteomes" id="UP000290407">
    <property type="component" value="Unassembled WGS sequence"/>
</dbReference>
<evidence type="ECO:0000256" key="1">
    <source>
        <dbReference type="SAM" id="SignalP"/>
    </source>
</evidence>
<dbReference type="RefSeq" id="WP_077924226.1">
    <property type="nucleotide sequence ID" value="NZ_SBLB01000005.1"/>
</dbReference>
<gene>
    <name evidence="2" type="ORF">EQG79_18390</name>
</gene>
<proteinExistence type="predicted"/>
<feature type="chain" id="PRO_5020386490" description="Outer membrane protein beta-barrel domain-containing protein" evidence="1">
    <location>
        <begin position="19"/>
        <end position="197"/>
    </location>
</feature>
<organism evidence="2 3">
    <name type="scientific">Spirosoma sordidisoli</name>
    <dbReference type="NCBI Taxonomy" id="2502893"/>
    <lineage>
        <taxon>Bacteria</taxon>
        <taxon>Pseudomonadati</taxon>
        <taxon>Bacteroidota</taxon>
        <taxon>Cytophagia</taxon>
        <taxon>Cytophagales</taxon>
        <taxon>Cytophagaceae</taxon>
        <taxon>Spirosoma</taxon>
    </lineage>
</organism>
<sequence length="197" mass="21955">MKLSLLACLCLVPLMSLAQEKTYDVAVSYGAYTSPSFKQHKAREYFAADFDYHLAGRWTISSGFMTGRFDYFDDIRSNDPMSLFNPQDGTNARGYQLYGYGMAKYSLIRTGGFTLQAGAGIGFFNQRLEYPYRVNNSTGGATYYAQSSFTDLALPVSLEAYYIISQRVGIGLKTGGYIEPDFPVVGLHIGPQLRIRL</sequence>
<feature type="signal peptide" evidence="1">
    <location>
        <begin position="1"/>
        <end position="18"/>
    </location>
</feature>
<evidence type="ECO:0000313" key="3">
    <source>
        <dbReference type="Proteomes" id="UP000290407"/>
    </source>
</evidence>
<protein>
    <recommendedName>
        <fullName evidence="4">Outer membrane protein beta-barrel domain-containing protein</fullName>
    </recommendedName>
</protein>
<keyword evidence="1" id="KW-0732">Signal</keyword>